<protein>
    <submittedName>
        <fullName evidence="1">Major tail tube protein FII</fullName>
    </submittedName>
</protein>
<dbReference type="KEGG" id="bhe:BH03080"/>
<keyword evidence="2" id="KW-1185">Reference proteome</keyword>
<dbReference type="Proteomes" id="UP000000421">
    <property type="component" value="Chromosome"/>
</dbReference>
<dbReference type="RefSeq" id="WP_011180251.1">
    <property type="nucleotide sequence ID" value="NC_005956.1"/>
</dbReference>
<dbReference type="GeneID" id="92984972"/>
<sequence>MTVPVLPRVLKYFNIFVDGIPYQAKCESVTLPNLSLVVENYRGGGMDSSIEVDLGLETLTLSMTISDCSPELMALLGRTDVNISLRSSMQAQGTPAEGVVMTMRGLCKGFEMAEWQPGGKATSTATFTLQYFKYVQKDVEIVEIDVLNLIRKFNGVNQLAGHRENIGL</sequence>
<dbReference type="OrthoDB" id="3078668at2"/>
<dbReference type="Pfam" id="PF04985">
    <property type="entry name" value="Phage_tube"/>
    <property type="match status" value="1"/>
</dbReference>
<dbReference type="NCBIfam" id="TIGR01611">
    <property type="entry name" value="tail_tube"/>
    <property type="match status" value="1"/>
</dbReference>
<accession>A0A0K8IYH7</accession>
<dbReference type="EnsemblBacteria" id="CAF27119">
    <property type="protein sequence ID" value="CAF27119"/>
    <property type="gene ID" value="BH03080"/>
</dbReference>
<dbReference type="AlphaFoldDB" id="A0A0H3LWB0"/>
<dbReference type="EMBL" id="BX897699">
    <property type="protein sequence ID" value="CAF27119.1"/>
    <property type="molecule type" value="Genomic_DNA"/>
</dbReference>
<proteinExistence type="predicted"/>
<accession>A0A0H3LWB0</accession>
<name>A0A0H3LWB0_BARHE</name>
<evidence type="ECO:0000313" key="1">
    <source>
        <dbReference type="EMBL" id="CAF27119.1"/>
    </source>
</evidence>
<reference evidence="1 2" key="1">
    <citation type="journal article" date="2004" name="Proc. Natl. Acad. Sci. U.S.A.">
        <title>The louse-borne human pathogen Bartonella quintana is a genomic derivative of the zoonotic agent Bartonella henselae.</title>
        <authorList>
            <person name="Alsmark U.C.M."/>
            <person name="Frank A.C."/>
            <person name="Karlberg E.O."/>
            <person name="Legault B.-A."/>
            <person name="Ardell D.H."/>
            <person name="Canbaeck B."/>
            <person name="Eriksson A.-S."/>
            <person name="Naeslund A.K."/>
            <person name="Handley S.A."/>
            <person name="Huvet M."/>
            <person name="La Scola B."/>
            <person name="Holmberg M."/>
            <person name="Andersson S.G.E."/>
        </authorList>
    </citation>
    <scope>NUCLEOTIDE SEQUENCE [LARGE SCALE GENOMIC DNA]</scope>
    <source>
        <strain evidence="2">ATCC 49882 / DSM 28221 / CCUG 30454 / Houston 1</strain>
    </source>
</reference>
<evidence type="ECO:0000313" key="2">
    <source>
        <dbReference type="Proteomes" id="UP000000421"/>
    </source>
</evidence>
<dbReference type="eggNOG" id="COG3498">
    <property type="taxonomic scope" value="Bacteria"/>
</dbReference>
<dbReference type="PaxDb" id="283166-BH03080"/>
<organism evidence="1 2">
    <name type="scientific">Bartonella henselae (strain ATCC 49882 / DSM 28221 / CCUG 30454 / Houston 1)</name>
    <name type="common">Rochalimaea henselae</name>
    <dbReference type="NCBI Taxonomy" id="283166"/>
    <lineage>
        <taxon>Bacteria</taxon>
        <taxon>Pseudomonadati</taxon>
        <taxon>Pseudomonadota</taxon>
        <taxon>Alphaproteobacteria</taxon>
        <taxon>Hyphomicrobiales</taxon>
        <taxon>Bartonellaceae</taxon>
        <taxon>Bartonella</taxon>
    </lineage>
</organism>
<gene>
    <name evidence="1" type="primary">gpFII</name>
    <name evidence="1" type="ordered locus">BH03080</name>
</gene>
<dbReference type="InterPro" id="IPR006498">
    <property type="entry name" value="Tail_tube"/>
</dbReference>